<dbReference type="Pfam" id="PF01315">
    <property type="entry name" value="Ald_Xan_dh_C"/>
    <property type="match status" value="1"/>
</dbReference>
<dbReference type="InterPro" id="IPR046867">
    <property type="entry name" value="AldOxase/xan_DH_MoCoBD2"/>
</dbReference>
<dbReference type="SUPFAM" id="SSF54665">
    <property type="entry name" value="CO dehydrogenase molybdoprotein N-domain-like"/>
    <property type="match status" value="1"/>
</dbReference>
<keyword evidence="1" id="KW-0500">Molybdenum</keyword>
<reference evidence="4 5" key="1">
    <citation type="submission" date="2019-01" db="EMBL/GenBank/DDBJ databases">
        <title>Egibacter rhizosphaerae EGI 80759T.</title>
        <authorList>
            <person name="Chen D.-D."/>
            <person name="Tian Y."/>
            <person name="Jiao J.-Y."/>
            <person name="Zhang X.-T."/>
            <person name="Zhang Y.-G."/>
            <person name="Zhang Y."/>
            <person name="Xiao M."/>
            <person name="Shu W.-S."/>
            <person name="Li W.-J."/>
        </authorList>
    </citation>
    <scope>NUCLEOTIDE SEQUENCE [LARGE SCALE GENOMIC DNA]</scope>
    <source>
        <strain evidence="4 5">EGI 80759</strain>
    </source>
</reference>
<dbReference type="GO" id="GO:0005506">
    <property type="term" value="F:iron ion binding"/>
    <property type="evidence" value="ECO:0007669"/>
    <property type="project" value="InterPro"/>
</dbReference>
<dbReference type="InterPro" id="IPR036856">
    <property type="entry name" value="Ald_Oxase/Xan_DH_a/b_sf"/>
</dbReference>
<feature type="domain" description="Aldehyde oxidase/xanthine dehydrogenase a/b hammerhead" evidence="3">
    <location>
        <begin position="36"/>
        <end position="150"/>
    </location>
</feature>
<proteinExistence type="predicted"/>
<keyword evidence="2" id="KW-0560">Oxidoreductase</keyword>
<dbReference type="InterPro" id="IPR008274">
    <property type="entry name" value="AldOxase/xan_DH_MoCoBD1"/>
</dbReference>
<dbReference type="Gene3D" id="3.90.1170.50">
    <property type="entry name" value="Aldehyde oxidase/xanthine dehydrogenase, a/b hammerhead"/>
    <property type="match status" value="1"/>
</dbReference>
<dbReference type="RefSeq" id="WP_131153520.1">
    <property type="nucleotide sequence ID" value="NZ_CP036402.1"/>
</dbReference>
<dbReference type="OrthoDB" id="9758509at2"/>
<protein>
    <submittedName>
        <fullName evidence="4">Xanthine dehydrogenase family protein molybdopterin-binding subunit</fullName>
    </submittedName>
</protein>
<name>A0A411YBH4_9ACTN</name>
<dbReference type="SUPFAM" id="SSF56003">
    <property type="entry name" value="Molybdenum cofactor-binding domain"/>
    <property type="match status" value="1"/>
</dbReference>
<evidence type="ECO:0000256" key="2">
    <source>
        <dbReference type="ARBA" id="ARBA00023002"/>
    </source>
</evidence>
<dbReference type="Pfam" id="PF20256">
    <property type="entry name" value="MoCoBD_2"/>
    <property type="match status" value="1"/>
</dbReference>
<dbReference type="Proteomes" id="UP000291469">
    <property type="component" value="Chromosome"/>
</dbReference>
<evidence type="ECO:0000313" key="4">
    <source>
        <dbReference type="EMBL" id="QBI18522.1"/>
    </source>
</evidence>
<dbReference type="EMBL" id="CP036402">
    <property type="protein sequence ID" value="QBI18522.1"/>
    <property type="molecule type" value="Genomic_DNA"/>
</dbReference>
<keyword evidence="5" id="KW-1185">Reference proteome</keyword>
<dbReference type="PANTHER" id="PTHR11908:SF132">
    <property type="entry name" value="ALDEHYDE OXIDASE 1-RELATED"/>
    <property type="match status" value="1"/>
</dbReference>
<evidence type="ECO:0000313" key="5">
    <source>
        <dbReference type="Proteomes" id="UP000291469"/>
    </source>
</evidence>
<accession>A0A411YBH4</accession>
<dbReference type="InterPro" id="IPR016208">
    <property type="entry name" value="Ald_Oxase/xanthine_DH-like"/>
</dbReference>
<dbReference type="InterPro" id="IPR037165">
    <property type="entry name" value="AldOxase/xan_DH_Mopterin-bd_sf"/>
</dbReference>
<dbReference type="Pfam" id="PF02738">
    <property type="entry name" value="MoCoBD_1"/>
    <property type="match status" value="1"/>
</dbReference>
<organism evidence="4 5">
    <name type="scientific">Egibacter rhizosphaerae</name>
    <dbReference type="NCBI Taxonomy" id="1670831"/>
    <lineage>
        <taxon>Bacteria</taxon>
        <taxon>Bacillati</taxon>
        <taxon>Actinomycetota</taxon>
        <taxon>Nitriliruptoria</taxon>
        <taxon>Egibacterales</taxon>
        <taxon>Egibacteraceae</taxon>
        <taxon>Egibacter</taxon>
    </lineage>
</organism>
<dbReference type="PANTHER" id="PTHR11908">
    <property type="entry name" value="XANTHINE DEHYDROGENASE"/>
    <property type="match status" value="1"/>
</dbReference>
<dbReference type="KEGG" id="erz:ER308_02355"/>
<gene>
    <name evidence="4" type="ORF">ER308_02355</name>
</gene>
<evidence type="ECO:0000256" key="1">
    <source>
        <dbReference type="ARBA" id="ARBA00022505"/>
    </source>
</evidence>
<evidence type="ECO:0000259" key="3">
    <source>
        <dbReference type="SMART" id="SM01008"/>
    </source>
</evidence>
<dbReference type="AlphaFoldDB" id="A0A411YBH4"/>
<dbReference type="SMART" id="SM01008">
    <property type="entry name" value="Ald_Xan_dh_C"/>
    <property type="match status" value="1"/>
</dbReference>
<sequence>MTDETHASVDQARVDGAGSAWVGRGIPRKEDRRLVTGYGLFAGDGEVPRQTHCAILRSPHAHARIRGVDTRRAKELPGVVTVLTGEDARALWNPIPPVMDLLDMRLPSVYGLAVDKVHYCGEPVAAVTADDPYIAQDALDLIEVDYEVLEPLTTMDQALGLDGGTPPLLYEDWPDNRQCVWEVSYGDVDEAFAQADDIVEVEVASHRYSGVPMEGRAVVAEYDPRANQLTVRLSTQFPHQCRTLFAATFDIPEPNVRVLANDVGGGFGNKLQVDAEIIPVMMAVATRRPVKWVERRSEWMTSGPASRDFDYHIQGAFTRDGMLLAVRDHLRGDMGCDGAVRTGGLGALLVGGTYGSGPYTPKAYWAKVECVVTNKAPYGAYRGYGKDIANLGIERLMDAAAEQLALDRIDLRRRNLVTEYPYETPGGPIIESGSFTECLDELVKAMDLDELERRRKEAQAGGRYLGLGIVTVLEPSSASIPMSMFNGYESASVRITPDGQVMALTGMQHIGQGVETAIAQVTADVLGCSPDDVRVVFGDTNAVPYGLGSFSSRGATYGVTAVHRAADEVRGKLLKAASNLMEADVEDLDLGDGAVSVRGAPSQRMTIGEVAKAVYLFPGPYAALPGEDKPTLEGNFVWTNPQVNWVPDENGRVRLYPAHASGAEGALVEVDPETGQVDVQRLWVVHDVGKMINPRIVEAQVVGGMIQGYGGMMLEHLAYGDDGSMLAPTLTDYQLPNFLSTPPVEMRHLETPSPITPLGTKGVGEAGCIGTPTVLMAAVEDALRPWGVQVSDGPLNPERVLEMIHAASEGAA</sequence>
<dbReference type="Gene3D" id="3.30.365.10">
    <property type="entry name" value="Aldehyde oxidase/xanthine dehydrogenase, molybdopterin binding domain"/>
    <property type="match status" value="4"/>
</dbReference>
<dbReference type="InterPro" id="IPR000674">
    <property type="entry name" value="Ald_Oxase/Xan_DH_a/b"/>
</dbReference>
<dbReference type="GO" id="GO:0016491">
    <property type="term" value="F:oxidoreductase activity"/>
    <property type="evidence" value="ECO:0007669"/>
    <property type="project" value="UniProtKB-KW"/>
</dbReference>